<reference evidence="9" key="1">
    <citation type="submission" date="2023-04" db="EMBL/GenBank/DDBJ databases">
        <title>Complete genome sequence of Temperatibacter marinus.</title>
        <authorList>
            <person name="Rong J.-C."/>
            <person name="Yi M.-L."/>
            <person name="Zhao Q."/>
        </authorList>
    </citation>
    <scope>NUCLEOTIDE SEQUENCE</scope>
    <source>
        <strain evidence="9">NBRC 110045</strain>
    </source>
</reference>
<feature type="domain" description="Cytochrome c" evidence="8">
    <location>
        <begin position="69"/>
        <end position="170"/>
    </location>
</feature>
<organism evidence="9 10">
    <name type="scientific">Temperatibacter marinus</name>
    <dbReference type="NCBI Taxonomy" id="1456591"/>
    <lineage>
        <taxon>Bacteria</taxon>
        <taxon>Pseudomonadati</taxon>
        <taxon>Pseudomonadota</taxon>
        <taxon>Alphaproteobacteria</taxon>
        <taxon>Kordiimonadales</taxon>
        <taxon>Temperatibacteraceae</taxon>
        <taxon>Temperatibacter</taxon>
    </lineage>
</organism>
<dbReference type="Gene3D" id="1.10.760.10">
    <property type="entry name" value="Cytochrome c-like domain"/>
    <property type="match status" value="1"/>
</dbReference>
<dbReference type="KEGG" id="tmk:QGN29_02890"/>
<accession>A0AA52EEN1</accession>
<keyword evidence="5 6" id="KW-0408">Iron</keyword>
<evidence type="ECO:0000256" key="6">
    <source>
        <dbReference type="PROSITE-ProRule" id="PRU00433"/>
    </source>
</evidence>
<dbReference type="InterPro" id="IPR009056">
    <property type="entry name" value="Cyt_c-like_dom"/>
</dbReference>
<sequence>MDSFEFNKISAAVLSGILLIMVLSMASDVIYSKPTSDKLAYSVEVPETTAAAGAEAVKAPSLAELLQNADIGRGEKEFKKCVACHTSAKGEAHRMGPNLFDILGRKMASADGFGGYSTALKGEDREWSYDLMDQWLKAPKSVVSGTSMAFAGIRKPQSRANLIAYLRTQADTPKDLPAVEAAAEEVEEAPATE</sequence>
<dbReference type="RefSeq" id="WP_310799168.1">
    <property type="nucleotide sequence ID" value="NZ_CP123872.1"/>
</dbReference>
<dbReference type="PANTHER" id="PTHR11961">
    <property type="entry name" value="CYTOCHROME C"/>
    <property type="match status" value="1"/>
</dbReference>
<evidence type="ECO:0000313" key="9">
    <source>
        <dbReference type="EMBL" id="WND03315.1"/>
    </source>
</evidence>
<evidence type="ECO:0000256" key="2">
    <source>
        <dbReference type="ARBA" id="ARBA00022617"/>
    </source>
</evidence>
<keyword evidence="2 6" id="KW-0349">Heme</keyword>
<dbReference type="PROSITE" id="PS51007">
    <property type="entry name" value="CYTC"/>
    <property type="match status" value="1"/>
</dbReference>
<dbReference type="GO" id="GO:0009055">
    <property type="term" value="F:electron transfer activity"/>
    <property type="evidence" value="ECO:0007669"/>
    <property type="project" value="InterPro"/>
</dbReference>
<keyword evidence="4" id="KW-0249">Electron transport</keyword>
<name>A0AA52EEN1_9PROT</name>
<evidence type="ECO:0000313" key="10">
    <source>
        <dbReference type="Proteomes" id="UP001268683"/>
    </source>
</evidence>
<dbReference type="InterPro" id="IPR036909">
    <property type="entry name" value="Cyt_c-like_dom_sf"/>
</dbReference>
<dbReference type="SUPFAM" id="SSF46626">
    <property type="entry name" value="Cytochrome c"/>
    <property type="match status" value="1"/>
</dbReference>
<keyword evidence="3 6" id="KW-0479">Metal-binding</keyword>
<keyword evidence="1" id="KW-0813">Transport</keyword>
<protein>
    <submittedName>
        <fullName evidence="9">Cytochrome c family protein</fullName>
    </submittedName>
</protein>
<evidence type="ECO:0000256" key="1">
    <source>
        <dbReference type="ARBA" id="ARBA00022448"/>
    </source>
</evidence>
<evidence type="ECO:0000256" key="7">
    <source>
        <dbReference type="SAM" id="MobiDB-lite"/>
    </source>
</evidence>
<evidence type="ECO:0000259" key="8">
    <source>
        <dbReference type="PROSITE" id="PS51007"/>
    </source>
</evidence>
<dbReference type="Proteomes" id="UP001268683">
    <property type="component" value="Chromosome"/>
</dbReference>
<dbReference type="GO" id="GO:0046872">
    <property type="term" value="F:metal ion binding"/>
    <property type="evidence" value="ECO:0007669"/>
    <property type="project" value="UniProtKB-KW"/>
</dbReference>
<dbReference type="PRINTS" id="PR00604">
    <property type="entry name" value="CYTCHRMECIAB"/>
</dbReference>
<gene>
    <name evidence="9" type="ORF">QGN29_02890</name>
</gene>
<feature type="compositionally biased region" description="Acidic residues" evidence="7">
    <location>
        <begin position="182"/>
        <end position="193"/>
    </location>
</feature>
<dbReference type="InterPro" id="IPR002327">
    <property type="entry name" value="Cyt_c_1A/1B"/>
</dbReference>
<evidence type="ECO:0000256" key="5">
    <source>
        <dbReference type="ARBA" id="ARBA00023004"/>
    </source>
</evidence>
<dbReference type="GO" id="GO:0020037">
    <property type="term" value="F:heme binding"/>
    <property type="evidence" value="ECO:0007669"/>
    <property type="project" value="InterPro"/>
</dbReference>
<evidence type="ECO:0000256" key="3">
    <source>
        <dbReference type="ARBA" id="ARBA00022723"/>
    </source>
</evidence>
<dbReference type="AlphaFoldDB" id="A0AA52EEN1"/>
<evidence type="ECO:0000256" key="4">
    <source>
        <dbReference type="ARBA" id="ARBA00022982"/>
    </source>
</evidence>
<proteinExistence type="predicted"/>
<feature type="region of interest" description="Disordered" evidence="7">
    <location>
        <begin position="174"/>
        <end position="193"/>
    </location>
</feature>
<keyword evidence="10" id="KW-1185">Reference proteome</keyword>
<dbReference type="EMBL" id="CP123872">
    <property type="protein sequence ID" value="WND03315.1"/>
    <property type="molecule type" value="Genomic_DNA"/>
</dbReference>